<dbReference type="EMBL" id="AP011532">
    <property type="protein sequence ID" value="BAI60298.1"/>
    <property type="molecule type" value="Genomic_DNA"/>
</dbReference>
<evidence type="ECO:0000256" key="8">
    <source>
        <dbReference type="ARBA" id="ARBA00023239"/>
    </source>
</evidence>
<dbReference type="PANTHER" id="PTHR12128">
    <property type="entry name" value="DIHYDRODIPICOLINATE SYNTHASE"/>
    <property type="match status" value="1"/>
</dbReference>
<proteinExistence type="inferred from homology"/>
<dbReference type="InParanoid" id="D1YV26"/>
<dbReference type="Proteomes" id="UP000001882">
    <property type="component" value="Chromosome"/>
</dbReference>
<keyword evidence="15" id="KW-1185">Reference proteome</keyword>
<comment type="catalytic activity">
    <reaction evidence="10 11">
        <text>L-aspartate 4-semialdehyde + pyruvate = (2S,4S)-4-hydroxy-2,3,4,5-tetrahydrodipicolinate + H2O + H(+)</text>
        <dbReference type="Rhea" id="RHEA:34171"/>
        <dbReference type="ChEBI" id="CHEBI:15361"/>
        <dbReference type="ChEBI" id="CHEBI:15377"/>
        <dbReference type="ChEBI" id="CHEBI:15378"/>
        <dbReference type="ChEBI" id="CHEBI:67139"/>
        <dbReference type="ChEBI" id="CHEBI:537519"/>
        <dbReference type="EC" id="4.3.3.7"/>
    </reaction>
</comment>
<evidence type="ECO:0000256" key="5">
    <source>
        <dbReference type="ARBA" id="ARBA00022605"/>
    </source>
</evidence>
<dbReference type="STRING" id="304371.MCP_0226"/>
<dbReference type="CDD" id="cd00950">
    <property type="entry name" value="DHDPS"/>
    <property type="match status" value="1"/>
</dbReference>
<gene>
    <name evidence="14" type="primary">dapA-1</name>
    <name evidence="11" type="synonym">dapA</name>
    <name evidence="14" type="ordered locus">MCP_0226</name>
</gene>
<keyword evidence="4 11" id="KW-0963">Cytoplasm</keyword>
<evidence type="ECO:0000256" key="9">
    <source>
        <dbReference type="ARBA" id="ARBA00023270"/>
    </source>
</evidence>
<keyword evidence="9 11" id="KW-0704">Schiff base</keyword>
<evidence type="ECO:0000256" key="2">
    <source>
        <dbReference type="ARBA" id="ARBA00005120"/>
    </source>
</evidence>
<dbReference type="PIRSF" id="PIRSF001365">
    <property type="entry name" value="DHDPS"/>
    <property type="match status" value="1"/>
</dbReference>
<evidence type="ECO:0000256" key="1">
    <source>
        <dbReference type="ARBA" id="ARBA00003294"/>
    </source>
</evidence>
<dbReference type="GeneID" id="8682792"/>
<dbReference type="PRINTS" id="PR00146">
    <property type="entry name" value="DHPICSNTHASE"/>
</dbReference>
<evidence type="ECO:0000313" key="14">
    <source>
        <dbReference type="EMBL" id="BAI60298.1"/>
    </source>
</evidence>
<comment type="subunit">
    <text evidence="11">Homotetramer; dimer of dimers.</text>
</comment>
<dbReference type="GO" id="GO:0008840">
    <property type="term" value="F:4-hydroxy-tetrahydrodipicolinate synthase activity"/>
    <property type="evidence" value="ECO:0007669"/>
    <property type="project" value="UniProtKB-UniRule"/>
</dbReference>
<comment type="pathway">
    <text evidence="2 11">Amino-acid biosynthesis; L-lysine biosynthesis via DAP pathway; (S)-tetrahydrodipicolinate from L-aspartate: step 3/4.</text>
</comment>
<dbReference type="OrthoDB" id="33636at2157"/>
<dbReference type="eggNOG" id="arCOG04172">
    <property type="taxonomic scope" value="Archaea"/>
</dbReference>
<dbReference type="InterPro" id="IPR002220">
    <property type="entry name" value="DapA-like"/>
</dbReference>
<evidence type="ECO:0000313" key="15">
    <source>
        <dbReference type="Proteomes" id="UP000001882"/>
    </source>
</evidence>
<evidence type="ECO:0000256" key="6">
    <source>
        <dbReference type="ARBA" id="ARBA00022915"/>
    </source>
</evidence>
<feature type="site" description="Part of a proton relay during catalysis" evidence="11">
    <location>
        <position position="112"/>
    </location>
</feature>
<comment type="caution">
    <text evidence="11">Was originally thought to be a dihydrodipicolinate synthase (DHDPS), catalyzing the condensation of (S)-aspartate-beta-semialdehyde [(S)-ASA] and pyruvate to dihydrodipicolinate (DHDP). However, it was shown in E.coli that the product of the enzymatic reaction is not dihydrodipicolinate but in fact (4S)-4-hydroxy-2,3,4,5-tetrahydro-(2S)-dipicolinic acid (HTPA), and that the consecutive dehydration reaction leading to DHDP is not spontaneous but catalyzed by DapB.</text>
</comment>
<dbReference type="RefSeq" id="WP_012898978.1">
    <property type="nucleotide sequence ID" value="NC_013665.1"/>
</dbReference>
<dbReference type="PROSITE" id="PS00666">
    <property type="entry name" value="DHDPS_2"/>
    <property type="match status" value="1"/>
</dbReference>
<feature type="binding site" evidence="11 13">
    <location>
        <position position="211"/>
    </location>
    <ligand>
        <name>pyruvate</name>
        <dbReference type="ChEBI" id="CHEBI:15361"/>
    </ligand>
</feature>
<keyword evidence="7 11" id="KW-0457">Lysine biosynthesis</keyword>
<dbReference type="KEGG" id="mpd:MCP_0226"/>
<reference evidence="15" key="3">
    <citation type="journal article" date="2011" name="PLoS ONE">
        <title>Genome sequence of a mesophilic hydrogenotrophic methanogen Methanocella paludicola, the first cultivated representative of the order Methanocellales.</title>
        <authorList>
            <person name="Sakai S."/>
            <person name="Takaki Y."/>
            <person name="Shimamura S."/>
            <person name="Sekine M."/>
            <person name="Tajima T."/>
            <person name="Kosugi H."/>
            <person name="Ichikawa N."/>
            <person name="Tasumi E."/>
            <person name="Hiraki A.T."/>
            <person name="Shimizu A."/>
            <person name="Kato Y."/>
            <person name="Nishiko R."/>
            <person name="Mori K."/>
            <person name="Fujita N."/>
            <person name="Imachi H."/>
            <person name="Takai K."/>
        </authorList>
    </citation>
    <scope>NUCLEOTIDE SEQUENCE [LARGE SCALE GENOMIC DNA]</scope>
    <source>
        <strain evidence="15">DSM 17711 / JCM 13418 / NBRC 101707 / SANAE</strain>
    </source>
</reference>
<dbReference type="InterPro" id="IPR005263">
    <property type="entry name" value="DapA"/>
</dbReference>
<evidence type="ECO:0000256" key="4">
    <source>
        <dbReference type="ARBA" id="ARBA00022490"/>
    </source>
</evidence>
<feature type="active site" description="Proton donor/acceptor" evidence="11 12">
    <location>
        <position position="138"/>
    </location>
</feature>
<comment type="function">
    <text evidence="1 11">Catalyzes the condensation of (S)-aspartate-beta-semialdehyde [(S)-ASA] and pyruvate to 4-hydroxy-tetrahydrodipicolinate (HTPA).</text>
</comment>
<organism evidence="14 15">
    <name type="scientific">Methanocella paludicola (strain DSM 17711 / JCM 13418 / NBRC 101707 / SANAE)</name>
    <dbReference type="NCBI Taxonomy" id="304371"/>
    <lineage>
        <taxon>Archaea</taxon>
        <taxon>Methanobacteriati</taxon>
        <taxon>Methanobacteriota</taxon>
        <taxon>Stenosarchaea group</taxon>
        <taxon>Methanomicrobia</taxon>
        <taxon>Methanocellales</taxon>
        <taxon>Methanocellaceae</taxon>
        <taxon>Methanocella</taxon>
    </lineage>
</organism>
<dbReference type="SMART" id="SM01130">
    <property type="entry name" value="DHDPS"/>
    <property type="match status" value="1"/>
</dbReference>
<accession>D1YV26</accession>
<dbReference type="PANTHER" id="PTHR12128:SF66">
    <property type="entry name" value="4-HYDROXY-2-OXOGLUTARATE ALDOLASE, MITOCHONDRIAL"/>
    <property type="match status" value="1"/>
</dbReference>
<reference evidence="14 15" key="2">
    <citation type="journal article" date="2008" name="Int. J. Syst. Evol. Microbiol.">
        <title>Methanocella paludicola gen. nov., sp. nov., a methane-producing archaeon, the first isolate of the lineage 'Rice Cluster I', and proposal of the new archaeal order Methanocellales ord. nov.</title>
        <authorList>
            <person name="Sakai S."/>
            <person name="Imachi H."/>
            <person name="Hanada S."/>
            <person name="Ohashi A."/>
            <person name="Harada H."/>
            <person name="Kamagata Y."/>
        </authorList>
    </citation>
    <scope>NUCLEOTIDE SEQUENCE [LARGE SCALE GENOMIC DNA]</scope>
    <source>
        <strain evidence="15">DSM 17711 / JCM 13418 / NBRC 101707 / SANAE</strain>
    </source>
</reference>
<comment type="caution">
    <text evidence="11">Lacks conserved residue(s) required for the propagation of feature annotation.</text>
</comment>
<dbReference type="Gene3D" id="3.20.20.70">
    <property type="entry name" value="Aldolase class I"/>
    <property type="match status" value="1"/>
</dbReference>
<comment type="similarity">
    <text evidence="11">Belongs to the DapA family.</text>
</comment>
<dbReference type="AlphaFoldDB" id="D1YV26"/>
<evidence type="ECO:0000256" key="7">
    <source>
        <dbReference type="ARBA" id="ARBA00023154"/>
    </source>
</evidence>
<dbReference type="PATRIC" id="fig|304371.9.peg.233"/>
<keyword evidence="8 11" id="KW-0456">Lyase</keyword>
<keyword evidence="5 11" id="KW-0028">Amino-acid biosynthesis</keyword>
<dbReference type="GO" id="GO:0005737">
    <property type="term" value="C:cytoplasm"/>
    <property type="evidence" value="ECO:0007669"/>
    <property type="project" value="UniProtKB-SubCell"/>
</dbReference>
<dbReference type="FunCoup" id="D1YV26">
    <property type="interactions" value="120"/>
</dbReference>
<dbReference type="InterPro" id="IPR013785">
    <property type="entry name" value="Aldolase_TIM"/>
</dbReference>
<dbReference type="EC" id="4.3.3.7" evidence="3 11"/>
<dbReference type="GO" id="GO:0019877">
    <property type="term" value="P:diaminopimelate biosynthetic process"/>
    <property type="evidence" value="ECO:0007669"/>
    <property type="project" value="UniProtKB-UniRule"/>
</dbReference>
<sequence length="311" mass="33160">MKLKGELKGVYPALITPFKKNGEIDIAGFRNNIDYVIEGGVSGIVPCGCTGEAATLSFDEQKRLLETAVDQANGRVPVIGGSGSNNTREAVELTRYAMDSGATAAMLITPYYNKPGDAGQLLHYRTVAENVDIPIILYNVPSRTGINMKPSIVAELAKIDNIVGIKEASGSPAQTAEIIELTRGYKKGFTVLSGDDNLTIPIMSYGGKGVVSVAANVLPKEVSQMVAYYLKGDQKKALDVYYKLAPIMRGLFIETNPIPVKAAANMMGLAAGPLRAPLTTMAPENQKKLQAMLEALGAVKKKVAVKARAKK</sequence>
<dbReference type="NCBIfam" id="TIGR00674">
    <property type="entry name" value="dapA"/>
    <property type="match status" value="1"/>
</dbReference>
<dbReference type="UniPathway" id="UPA00034">
    <property type="reaction ID" value="UER00017"/>
</dbReference>
<dbReference type="HAMAP" id="MF_00418">
    <property type="entry name" value="DapA"/>
    <property type="match status" value="1"/>
</dbReference>
<reference evidence="14 15" key="1">
    <citation type="journal article" date="2007" name="Appl. Environ. Microbiol.">
        <title>Isolation of key methanogens for global methane emission from rice paddy fields: a novel isolate affiliated with the clone cluster rice cluster I.</title>
        <authorList>
            <person name="Sakai S."/>
            <person name="Imachi H."/>
            <person name="Sekiguchi Y."/>
            <person name="Ohashi A."/>
            <person name="Harada H."/>
            <person name="Kamagata Y."/>
        </authorList>
    </citation>
    <scope>NUCLEOTIDE SEQUENCE [LARGE SCALE GENOMIC DNA]</scope>
    <source>
        <strain evidence="15">DSM 17711 / JCM 13418 / NBRC 101707 / SANAE</strain>
    </source>
</reference>
<evidence type="ECO:0000256" key="3">
    <source>
        <dbReference type="ARBA" id="ARBA00012086"/>
    </source>
</evidence>
<evidence type="ECO:0000256" key="10">
    <source>
        <dbReference type="ARBA" id="ARBA00047836"/>
    </source>
</evidence>
<dbReference type="Pfam" id="PF00701">
    <property type="entry name" value="DHDPS"/>
    <property type="match status" value="1"/>
</dbReference>
<evidence type="ECO:0000256" key="12">
    <source>
        <dbReference type="PIRSR" id="PIRSR001365-1"/>
    </source>
</evidence>
<evidence type="ECO:0000256" key="13">
    <source>
        <dbReference type="PIRSR" id="PIRSR001365-2"/>
    </source>
</evidence>
<protein>
    <recommendedName>
        <fullName evidence="3 11">4-hydroxy-tetrahydrodipicolinate synthase</fullName>
        <shortName evidence="11">HTPA synthase</shortName>
        <ecNumber evidence="3 11">4.3.3.7</ecNumber>
    </recommendedName>
</protein>
<name>D1YV26_METPS</name>
<feature type="active site" description="Schiff-base intermediate with substrate" evidence="11 12">
    <location>
        <position position="166"/>
    </location>
</feature>
<dbReference type="SUPFAM" id="SSF51569">
    <property type="entry name" value="Aldolase"/>
    <property type="match status" value="1"/>
</dbReference>
<dbReference type="InterPro" id="IPR020625">
    <property type="entry name" value="Schiff_base-form_aldolases_AS"/>
</dbReference>
<comment type="subcellular location">
    <subcellularLocation>
        <location evidence="11">Cytoplasm</location>
    </subcellularLocation>
</comment>
<keyword evidence="6 11" id="KW-0220">Diaminopimelate biosynthesis</keyword>
<evidence type="ECO:0000256" key="11">
    <source>
        <dbReference type="HAMAP-Rule" id="MF_00418"/>
    </source>
</evidence>
<dbReference type="GO" id="GO:0008675">
    <property type="term" value="F:2-dehydro-3-deoxy-phosphogluconate aldolase activity"/>
    <property type="evidence" value="ECO:0007669"/>
    <property type="project" value="UniProtKB-ARBA"/>
</dbReference>
<dbReference type="GO" id="GO:0009089">
    <property type="term" value="P:lysine biosynthetic process via diaminopimelate"/>
    <property type="evidence" value="ECO:0007669"/>
    <property type="project" value="UniProtKB-UniRule"/>
</dbReference>
<feature type="binding site" evidence="11 13">
    <location>
        <position position="50"/>
    </location>
    <ligand>
        <name>pyruvate</name>
        <dbReference type="ChEBI" id="CHEBI:15361"/>
    </ligand>
</feature>